<dbReference type="EMBL" id="BLLF01000005">
    <property type="protein sequence ID" value="GFH05680.1"/>
    <property type="molecule type" value="Genomic_DNA"/>
</dbReference>
<gene>
    <name evidence="1" type="ORF">HaLaN_00179</name>
</gene>
<accession>A0A699Y631</accession>
<organism evidence="1 2">
    <name type="scientific">Haematococcus lacustris</name>
    <name type="common">Green alga</name>
    <name type="synonym">Haematococcus pluvialis</name>
    <dbReference type="NCBI Taxonomy" id="44745"/>
    <lineage>
        <taxon>Eukaryota</taxon>
        <taxon>Viridiplantae</taxon>
        <taxon>Chlorophyta</taxon>
        <taxon>core chlorophytes</taxon>
        <taxon>Chlorophyceae</taxon>
        <taxon>CS clade</taxon>
        <taxon>Chlamydomonadales</taxon>
        <taxon>Haematococcaceae</taxon>
        <taxon>Haematococcus</taxon>
    </lineage>
</organism>
<reference evidence="1 2" key="1">
    <citation type="submission" date="2020-02" db="EMBL/GenBank/DDBJ databases">
        <title>Draft genome sequence of Haematococcus lacustris strain NIES-144.</title>
        <authorList>
            <person name="Morimoto D."/>
            <person name="Nakagawa S."/>
            <person name="Yoshida T."/>
            <person name="Sawayama S."/>
        </authorList>
    </citation>
    <scope>NUCLEOTIDE SEQUENCE [LARGE SCALE GENOMIC DNA]</scope>
    <source>
        <strain evidence="1 2">NIES-144</strain>
    </source>
</reference>
<comment type="caution">
    <text evidence="1">The sequence shown here is derived from an EMBL/GenBank/DDBJ whole genome shotgun (WGS) entry which is preliminary data.</text>
</comment>
<protein>
    <submittedName>
        <fullName evidence="1">Uncharacterized protein</fullName>
    </submittedName>
</protein>
<proteinExistence type="predicted"/>
<keyword evidence="2" id="KW-1185">Reference proteome</keyword>
<dbReference type="Proteomes" id="UP000485058">
    <property type="component" value="Unassembled WGS sequence"/>
</dbReference>
<sequence length="121" mass="13349">MLMPGFEDPSNQELLAKLQELGSIDMRELQAATLDKEHVADLIEEANKHRCLLGMKKQGRGIAEQREFVFDPATRALEQFLKKLEEDMAEVSVQRHGRPKQLVVFFGAAGIGTGGGMDPAA</sequence>
<name>A0A699Y631_HAELA</name>
<dbReference type="AlphaFoldDB" id="A0A699Y631"/>
<evidence type="ECO:0000313" key="2">
    <source>
        <dbReference type="Proteomes" id="UP000485058"/>
    </source>
</evidence>
<evidence type="ECO:0000313" key="1">
    <source>
        <dbReference type="EMBL" id="GFH05680.1"/>
    </source>
</evidence>